<dbReference type="Pfam" id="PF00963">
    <property type="entry name" value="Cohesin"/>
    <property type="match status" value="2"/>
</dbReference>
<evidence type="ECO:0000259" key="2">
    <source>
        <dbReference type="Pfam" id="PF00963"/>
    </source>
</evidence>
<dbReference type="InterPro" id="IPR008965">
    <property type="entry name" value="CBM2/CBM3_carb-bd_dom_sf"/>
</dbReference>
<sequence length="347" mass="35220">MTRKNLLVVAFLAVWITLGPGASEAVTVSVSNVSVDPGQSGVVVSVLVDSARGIAGGNFTLTYPAEVLTAKGVRGTELVSGFLVTPNLQTAGQVRVSMAGAVGIGSGSGALVAVTFDVKGGVSAGTYELGLEASLKDENGRAIPVAVKKGVLTVKAAGGRTVSASDLIVDPGQAGVVVSIGVDDAKGIAGGNFTLTYPAEIVTAKQVKATELLTGFLVTPNTQTAGQVRVSLAGASGVVTGKGALITVTFDVKAGASPGSYDLGLEASLKDENGRTIFVTVKKGVLTIPAKPPADFNRDGEVNFDDFFLFADAFGRKATGQYAKFDLSGNGEVDFDDFFVFASAFGK</sequence>
<dbReference type="InterPro" id="IPR002102">
    <property type="entry name" value="Cohesin_dom"/>
</dbReference>
<dbReference type="CDD" id="cd08547">
    <property type="entry name" value="Type_II_cohesin"/>
    <property type="match status" value="2"/>
</dbReference>
<keyword evidence="1" id="KW-0732">Signal</keyword>
<dbReference type="AlphaFoldDB" id="A0A1F6C318"/>
<evidence type="ECO:0000313" key="3">
    <source>
        <dbReference type="EMBL" id="OGG43596.1"/>
    </source>
</evidence>
<comment type="caution">
    <text evidence="3">The sequence shown here is derived from an EMBL/GenBank/DDBJ whole genome shotgun (WGS) entry which is preliminary data.</text>
</comment>
<feature type="domain" description="Cohesin" evidence="2">
    <location>
        <begin position="175"/>
        <end position="274"/>
    </location>
</feature>
<name>A0A1F6C318_HANXR</name>
<feature type="domain" description="Cohesin" evidence="2">
    <location>
        <begin position="26"/>
        <end position="141"/>
    </location>
</feature>
<dbReference type="EMBL" id="MFKF01000430">
    <property type="protein sequence ID" value="OGG43596.1"/>
    <property type="molecule type" value="Genomic_DNA"/>
</dbReference>
<dbReference type="Gene3D" id="1.10.1330.10">
    <property type="entry name" value="Dockerin domain"/>
    <property type="match status" value="1"/>
</dbReference>
<feature type="chain" id="PRO_5009523215" description="Cohesin domain-containing protein" evidence="1">
    <location>
        <begin position="26"/>
        <end position="347"/>
    </location>
</feature>
<dbReference type="SUPFAM" id="SSF49384">
    <property type="entry name" value="Carbohydrate-binding domain"/>
    <property type="match status" value="2"/>
</dbReference>
<evidence type="ECO:0000256" key="1">
    <source>
        <dbReference type="SAM" id="SignalP"/>
    </source>
</evidence>
<reference evidence="3 4" key="1">
    <citation type="journal article" date="2016" name="Nat. Commun.">
        <title>Thousands of microbial genomes shed light on interconnected biogeochemical processes in an aquifer system.</title>
        <authorList>
            <person name="Anantharaman K."/>
            <person name="Brown C.T."/>
            <person name="Hug L.A."/>
            <person name="Sharon I."/>
            <person name="Castelle C.J."/>
            <person name="Probst A.J."/>
            <person name="Thomas B.C."/>
            <person name="Singh A."/>
            <person name="Wilkins M.J."/>
            <person name="Karaoz U."/>
            <person name="Brodie E.L."/>
            <person name="Williams K.H."/>
            <person name="Hubbard S.S."/>
            <person name="Banfield J.F."/>
        </authorList>
    </citation>
    <scope>NUCLEOTIDE SEQUENCE [LARGE SCALE GENOMIC DNA]</scope>
    <source>
        <strain evidence="4">RIFCSPLOWO2_12_FULL_64_10</strain>
    </source>
</reference>
<dbReference type="InterPro" id="IPR036439">
    <property type="entry name" value="Dockerin_dom_sf"/>
</dbReference>
<accession>A0A1F6C318</accession>
<dbReference type="Gene3D" id="2.60.40.680">
    <property type="match status" value="2"/>
</dbReference>
<dbReference type="GO" id="GO:0030246">
    <property type="term" value="F:carbohydrate binding"/>
    <property type="evidence" value="ECO:0007669"/>
    <property type="project" value="InterPro"/>
</dbReference>
<dbReference type="InterPro" id="IPR018247">
    <property type="entry name" value="EF_Hand_1_Ca_BS"/>
</dbReference>
<feature type="signal peptide" evidence="1">
    <location>
        <begin position="1"/>
        <end position="25"/>
    </location>
</feature>
<evidence type="ECO:0000313" key="4">
    <source>
        <dbReference type="Proteomes" id="UP000178606"/>
    </source>
</evidence>
<proteinExistence type="predicted"/>
<dbReference type="PROSITE" id="PS00018">
    <property type="entry name" value="EF_HAND_1"/>
    <property type="match status" value="2"/>
</dbReference>
<dbReference type="Proteomes" id="UP000178606">
    <property type="component" value="Unassembled WGS sequence"/>
</dbReference>
<organism evidence="3 4">
    <name type="scientific">Handelsmanbacteria sp. (strain RIFCSPLOWO2_12_FULL_64_10)</name>
    <dbReference type="NCBI Taxonomy" id="1817868"/>
    <lineage>
        <taxon>Bacteria</taxon>
        <taxon>Candidatus Handelsmaniibacteriota</taxon>
    </lineage>
</organism>
<dbReference type="GO" id="GO:0000272">
    <property type="term" value="P:polysaccharide catabolic process"/>
    <property type="evidence" value="ECO:0007669"/>
    <property type="project" value="InterPro"/>
</dbReference>
<protein>
    <recommendedName>
        <fullName evidence="2">Cohesin domain-containing protein</fullName>
    </recommendedName>
</protein>
<gene>
    <name evidence="3" type="ORF">A3F84_24050</name>
</gene>